<accession>A0A6J4UVJ2</accession>
<evidence type="ECO:0000313" key="1">
    <source>
        <dbReference type="EMBL" id="CAA9559193.1"/>
    </source>
</evidence>
<organism evidence="1">
    <name type="scientific">uncultured Synechococcales cyanobacterium</name>
    <dbReference type="NCBI Taxonomy" id="1936017"/>
    <lineage>
        <taxon>Bacteria</taxon>
        <taxon>Bacillati</taxon>
        <taxon>Cyanobacteriota</taxon>
        <taxon>Cyanophyceae</taxon>
        <taxon>Synechococcales</taxon>
        <taxon>environmental samples</taxon>
    </lineage>
</organism>
<name>A0A6J4UVJ2_9CYAN</name>
<dbReference type="EMBL" id="CADCWO010000032">
    <property type="protein sequence ID" value="CAA9559193.1"/>
    <property type="molecule type" value="Genomic_DNA"/>
</dbReference>
<sequence length="44" mass="4799">MIEVNSQTQPASSKIFNLNLIFSSADSQNSRADYLPISSIWAGP</sequence>
<dbReference type="AlphaFoldDB" id="A0A6J4UVJ2"/>
<reference evidence="1" key="1">
    <citation type="submission" date="2020-02" db="EMBL/GenBank/DDBJ databases">
        <authorList>
            <person name="Meier V. D."/>
        </authorList>
    </citation>
    <scope>NUCLEOTIDE SEQUENCE</scope>
    <source>
        <strain evidence="1">AVDCRST_MAG81</strain>
    </source>
</reference>
<proteinExistence type="predicted"/>
<protein>
    <submittedName>
        <fullName evidence="1">Uncharacterized protein</fullName>
    </submittedName>
</protein>
<gene>
    <name evidence="1" type="ORF">AVDCRST_MAG81-743</name>
</gene>